<sequence length="1054" mass="117698">MLPFHEHLVTELLQEDAVVVMAAGLGLSKVLAALLRLHSASDGIFFLLSMSDSQRQALREELQEQDSKAELPVEINNEYTGSERLTCYTAGGSFFVTSRILIVDMLNERVPLQRVAGIIVNNAHRITESCAEAFIVRLYRIANKSGFIRAFSDRAQGMRLGFLRTERIMKSLFVKKLLLWPRFHLSVTTALEANPPEVVDIRVPMTSYMMGIQSAIVEVMDACLKELRKTNKIDVEDLTVENGLFKSFDEIIKRQLDPIWHTLGRKTKQLVRDLKTLRELADYLVRYDAVTFLRYLDTVRASEGVRSVWIFAPPTHKIFDLAKRRVYQTVRVDKGLLLTSAGSSRFNLKPGRGRRGSQGQGRGKDLPFAVVEAECHGHKRKRDDIGRMNSDRMESKSADVELNLDSVDSKTFEAHAGDKDAAKKGTDRTSASEEGKLPGDAGVVLEVVLEEMPKWKVLREILEEIQEERSQEPSCSTTEQLSQSSVDAGSVVLVACKDERTCLQLQNSVVEAPSQLMQAEWNKYLLEKAELHGMRTRSLKRNNNAKGFGILNGRAPKANKAAGCLNNSHSLEQNALLVAAAEVAREVIEVDNESAQRVTRSCGRGGRSKQVDDDTGSDKRKSRRKGGHQGKRLANSKDLANEDGDTLVKEQSSSKMKASGAMPPEKSTAEDGPHLVMKQGDMKIAAEEVHPRKPIPLVHFYALESEPSILEVLRPSFIVVYDPDMNFVREMEVYKAEHPARPMKVYFLFYENSTEAQKFEASIQKENDAFESLIRQKASMMISVDQDVQILDGSPVSQSATGVALNISSRKAGGRKAPEKQMQIIVDMREFSSSLPCVLHQQGIRILPVTLEVGDYVLSPDICIERKSVADLISSFASGRLYHQAETMTRYYKLPVLLIEFSQDKTFSLQSANDVGDEIFSANIVSRMSLLVLHFPRLRIVWSRSLHATADIFATLKANQDEADVEKAMRVGVPTEDGLIEGDLRAENYNSTAVELLRRLPGVTDANYRSLMDGCKSLAELALFSLEELAKLMGGQRPARMLRDFLDAKCPTLT</sequence>
<name>A0ACC2CQE0_DIPCM</name>
<protein>
    <submittedName>
        <fullName evidence="1">Uncharacterized protein</fullName>
    </submittedName>
</protein>
<dbReference type="Proteomes" id="UP001162992">
    <property type="component" value="Chromosome 9"/>
</dbReference>
<evidence type="ECO:0000313" key="2">
    <source>
        <dbReference type="Proteomes" id="UP001162992"/>
    </source>
</evidence>
<dbReference type="EMBL" id="CM055100">
    <property type="protein sequence ID" value="KAJ7544180.1"/>
    <property type="molecule type" value="Genomic_DNA"/>
</dbReference>
<evidence type="ECO:0000313" key="1">
    <source>
        <dbReference type="EMBL" id="KAJ7544180.1"/>
    </source>
</evidence>
<organism evidence="1 2">
    <name type="scientific">Diphasiastrum complanatum</name>
    <name type="common">Issler's clubmoss</name>
    <name type="synonym">Lycopodium complanatum</name>
    <dbReference type="NCBI Taxonomy" id="34168"/>
    <lineage>
        <taxon>Eukaryota</taxon>
        <taxon>Viridiplantae</taxon>
        <taxon>Streptophyta</taxon>
        <taxon>Embryophyta</taxon>
        <taxon>Tracheophyta</taxon>
        <taxon>Lycopodiopsida</taxon>
        <taxon>Lycopodiales</taxon>
        <taxon>Lycopodiaceae</taxon>
        <taxon>Lycopodioideae</taxon>
        <taxon>Diphasiastrum</taxon>
    </lineage>
</organism>
<comment type="caution">
    <text evidence="1">The sequence shown here is derived from an EMBL/GenBank/DDBJ whole genome shotgun (WGS) entry which is preliminary data.</text>
</comment>
<reference evidence="2" key="1">
    <citation type="journal article" date="2024" name="Proc. Natl. Acad. Sci. U.S.A.">
        <title>Extraordinary preservation of gene collinearity over three hundred million years revealed in homosporous lycophytes.</title>
        <authorList>
            <person name="Li C."/>
            <person name="Wickell D."/>
            <person name="Kuo L.Y."/>
            <person name="Chen X."/>
            <person name="Nie B."/>
            <person name="Liao X."/>
            <person name="Peng D."/>
            <person name="Ji J."/>
            <person name="Jenkins J."/>
            <person name="Williams M."/>
            <person name="Shu S."/>
            <person name="Plott C."/>
            <person name="Barry K."/>
            <person name="Rajasekar S."/>
            <person name="Grimwood J."/>
            <person name="Han X."/>
            <person name="Sun S."/>
            <person name="Hou Z."/>
            <person name="He W."/>
            <person name="Dai G."/>
            <person name="Sun C."/>
            <person name="Schmutz J."/>
            <person name="Leebens-Mack J.H."/>
            <person name="Li F.W."/>
            <person name="Wang L."/>
        </authorList>
    </citation>
    <scope>NUCLEOTIDE SEQUENCE [LARGE SCALE GENOMIC DNA]</scope>
    <source>
        <strain evidence="2">cv. PW_Plant_1</strain>
    </source>
</reference>
<keyword evidence="2" id="KW-1185">Reference proteome</keyword>
<proteinExistence type="predicted"/>
<gene>
    <name evidence="1" type="ORF">O6H91_09G067800</name>
</gene>
<accession>A0ACC2CQE0</accession>